<sequence>MDDDKINSDEQQIAENQIDGDEVTNKTIFQFLKQLAVKTELIQKQISNIAVQNQDTHREIEKINEKLSTLTEEFTKEREKNQELEQENEKLQRRIHDLERKAKKFNIIIYGIGGSEEETYNTTIELLKTKLQIDCEERDIKDIYRIGKSENTKPRPVVAELATFKIKSEILKEAKEKLRGTPVFIAQDFTKEEYEERKILYEGLKKARSKGLKAFLKRKILIVEGENYTHENLIGENFGNISQSQKEEPRQSDKQQTEIPTKRKGREEEGVKGDDTAEQLEIAKETRYTQPARSSRRNNQK</sequence>
<feature type="compositionally biased region" description="Basic and acidic residues" evidence="2">
    <location>
        <begin position="245"/>
        <end position="256"/>
    </location>
</feature>
<dbReference type="InterPro" id="IPR004244">
    <property type="entry name" value="Transposase_22"/>
</dbReference>
<feature type="region of interest" description="Disordered" evidence="2">
    <location>
        <begin position="243"/>
        <end position="301"/>
    </location>
</feature>
<name>A0A9N9SEJ2_PHACE</name>
<reference evidence="3" key="1">
    <citation type="submission" date="2022-01" db="EMBL/GenBank/DDBJ databases">
        <authorList>
            <person name="King R."/>
        </authorList>
    </citation>
    <scope>NUCLEOTIDE SEQUENCE</scope>
</reference>
<dbReference type="Proteomes" id="UP001153737">
    <property type="component" value="Chromosome 3"/>
</dbReference>
<feature type="coiled-coil region" evidence="1">
    <location>
        <begin position="53"/>
        <end position="108"/>
    </location>
</feature>
<feature type="compositionally biased region" description="Basic and acidic residues" evidence="2">
    <location>
        <begin position="265"/>
        <end position="287"/>
    </location>
</feature>
<evidence type="ECO:0000256" key="1">
    <source>
        <dbReference type="SAM" id="Coils"/>
    </source>
</evidence>
<gene>
    <name evidence="3" type="ORF">PHAECO_LOCUS7133</name>
</gene>
<keyword evidence="4" id="KW-1185">Reference proteome</keyword>
<protein>
    <submittedName>
        <fullName evidence="3">Uncharacterized protein</fullName>
    </submittedName>
</protein>
<dbReference type="OrthoDB" id="7417618at2759"/>
<reference evidence="3" key="2">
    <citation type="submission" date="2022-10" db="EMBL/GenBank/DDBJ databases">
        <authorList>
            <consortium name="ENA_rothamsted_submissions"/>
            <consortium name="culmorum"/>
            <person name="King R."/>
        </authorList>
    </citation>
    <scope>NUCLEOTIDE SEQUENCE</scope>
</reference>
<dbReference type="EMBL" id="OU896709">
    <property type="protein sequence ID" value="CAG9820033.1"/>
    <property type="molecule type" value="Genomic_DNA"/>
</dbReference>
<proteinExistence type="predicted"/>
<evidence type="ECO:0000313" key="3">
    <source>
        <dbReference type="EMBL" id="CAG9820033.1"/>
    </source>
</evidence>
<accession>A0A9N9SEJ2</accession>
<dbReference type="PANTHER" id="PTHR11505">
    <property type="entry name" value="L1 TRANSPOSABLE ELEMENT-RELATED"/>
    <property type="match status" value="1"/>
</dbReference>
<evidence type="ECO:0000256" key="2">
    <source>
        <dbReference type="SAM" id="MobiDB-lite"/>
    </source>
</evidence>
<dbReference type="Gene3D" id="3.30.70.1820">
    <property type="entry name" value="L1 transposable element, RRM domain"/>
    <property type="match status" value="1"/>
</dbReference>
<evidence type="ECO:0000313" key="4">
    <source>
        <dbReference type="Proteomes" id="UP001153737"/>
    </source>
</evidence>
<dbReference type="AlphaFoldDB" id="A0A9N9SEJ2"/>
<keyword evidence="1" id="KW-0175">Coiled coil</keyword>
<organism evidence="3 4">
    <name type="scientific">Phaedon cochleariae</name>
    <name type="common">Mustard beetle</name>
    <dbReference type="NCBI Taxonomy" id="80249"/>
    <lineage>
        <taxon>Eukaryota</taxon>
        <taxon>Metazoa</taxon>
        <taxon>Ecdysozoa</taxon>
        <taxon>Arthropoda</taxon>
        <taxon>Hexapoda</taxon>
        <taxon>Insecta</taxon>
        <taxon>Pterygota</taxon>
        <taxon>Neoptera</taxon>
        <taxon>Endopterygota</taxon>
        <taxon>Coleoptera</taxon>
        <taxon>Polyphaga</taxon>
        <taxon>Cucujiformia</taxon>
        <taxon>Chrysomeloidea</taxon>
        <taxon>Chrysomelidae</taxon>
        <taxon>Chrysomelinae</taxon>
        <taxon>Chrysomelini</taxon>
        <taxon>Phaedon</taxon>
    </lineage>
</organism>